<organism evidence="1 2">
    <name type="scientific">Dendrobium thyrsiflorum</name>
    <name type="common">Pinecone-like raceme dendrobium</name>
    <name type="synonym">Orchid</name>
    <dbReference type="NCBI Taxonomy" id="117978"/>
    <lineage>
        <taxon>Eukaryota</taxon>
        <taxon>Viridiplantae</taxon>
        <taxon>Streptophyta</taxon>
        <taxon>Embryophyta</taxon>
        <taxon>Tracheophyta</taxon>
        <taxon>Spermatophyta</taxon>
        <taxon>Magnoliopsida</taxon>
        <taxon>Liliopsida</taxon>
        <taxon>Asparagales</taxon>
        <taxon>Orchidaceae</taxon>
        <taxon>Epidendroideae</taxon>
        <taxon>Malaxideae</taxon>
        <taxon>Dendrobiinae</taxon>
        <taxon>Dendrobium</taxon>
    </lineage>
</organism>
<gene>
    <name evidence="1" type="ORF">M5K25_016654</name>
</gene>
<proteinExistence type="predicted"/>
<accession>A0ABD0UK88</accession>
<sequence length="144" mass="16402">MHKNLLEGNEKWVTSLAVIANNEMSSSNVPTMLKSKFLVVDLAESEELINLWMVVAPIIGTGLWDLSMQRKPMLPLYSKKMASNKGLLPLLLICRLETQNLSSVRDLCGDLLFKELSKHNIMEHIRSTKDSFSKTKRPFMTRIL</sequence>
<keyword evidence="2" id="KW-1185">Reference proteome</keyword>
<protein>
    <submittedName>
        <fullName evidence="1">Uncharacterized protein</fullName>
    </submittedName>
</protein>
<evidence type="ECO:0000313" key="2">
    <source>
        <dbReference type="Proteomes" id="UP001552299"/>
    </source>
</evidence>
<comment type="caution">
    <text evidence="1">The sequence shown here is derived from an EMBL/GenBank/DDBJ whole genome shotgun (WGS) entry which is preliminary data.</text>
</comment>
<reference evidence="1 2" key="1">
    <citation type="journal article" date="2024" name="Plant Biotechnol. J.">
        <title>Dendrobium thyrsiflorum genome and its molecular insights into genes involved in important horticultural traits.</title>
        <authorList>
            <person name="Chen B."/>
            <person name="Wang J.Y."/>
            <person name="Zheng P.J."/>
            <person name="Li K.L."/>
            <person name="Liang Y.M."/>
            <person name="Chen X.F."/>
            <person name="Zhang C."/>
            <person name="Zhao X."/>
            <person name="He X."/>
            <person name="Zhang G.Q."/>
            <person name="Liu Z.J."/>
            <person name="Xu Q."/>
        </authorList>
    </citation>
    <scope>NUCLEOTIDE SEQUENCE [LARGE SCALE GENOMIC DNA]</scope>
    <source>
        <strain evidence="1">GZMU011</strain>
    </source>
</reference>
<dbReference type="EMBL" id="JANQDX010000013">
    <property type="protein sequence ID" value="KAL0913210.1"/>
    <property type="molecule type" value="Genomic_DNA"/>
</dbReference>
<evidence type="ECO:0000313" key="1">
    <source>
        <dbReference type="EMBL" id="KAL0913210.1"/>
    </source>
</evidence>
<dbReference type="Proteomes" id="UP001552299">
    <property type="component" value="Unassembled WGS sequence"/>
</dbReference>
<dbReference type="AlphaFoldDB" id="A0ABD0UK88"/>
<name>A0ABD0UK88_DENTH</name>